<evidence type="ECO:0000256" key="4">
    <source>
        <dbReference type="ARBA" id="ARBA00022729"/>
    </source>
</evidence>
<keyword evidence="2" id="KW-0645">Protease</keyword>
<keyword evidence="7" id="KW-0482">Metalloprotease</keyword>
<keyword evidence="12" id="KW-1185">Reference proteome</keyword>
<comment type="similarity">
    <text evidence="1">Belongs to the peptidase M43B family.</text>
</comment>
<dbReference type="Pfam" id="PF05572">
    <property type="entry name" value="Peptidase_M43"/>
    <property type="match status" value="1"/>
</dbReference>
<accession>A0A1H9BYA3</accession>
<organism evidence="11 12">
    <name type="scientific">Flavobacterium frigoris</name>
    <dbReference type="NCBI Taxonomy" id="229204"/>
    <lineage>
        <taxon>Bacteria</taxon>
        <taxon>Pseudomonadati</taxon>
        <taxon>Bacteroidota</taxon>
        <taxon>Flavobacteriia</taxon>
        <taxon>Flavobacteriales</taxon>
        <taxon>Flavobacteriaceae</taxon>
        <taxon>Flavobacterium</taxon>
    </lineage>
</organism>
<name>A0A1H9BYA3_FLAFI</name>
<feature type="domain" description="Secretion system C-terminal sorting" evidence="10">
    <location>
        <begin position="621"/>
        <end position="693"/>
    </location>
</feature>
<dbReference type="PANTHER" id="PTHR47466:SF1">
    <property type="entry name" value="METALLOPROTEASE MEP1 (AFU_ORTHOLOGUE AFUA_1G07730)-RELATED"/>
    <property type="match status" value="1"/>
</dbReference>
<evidence type="ECO:0000256" key="7">
    <source>
        <dbReference type="ARBA" id="ARBA00023049"/>
    </source>
</evidence>
<dbReference type="Proteomes" id="UP000183658">
    <property type="component" value="Unassembled WGS sequence"/>
</dbReference>
<dbReference type="RefSeq" id="WP_074719997.1">
    <property type="nucleotide sequence ID" value="NZ_CBCRVS010000003.1"/>
</dbReference>
<sequence length="695" mass="76600">MKITLPLSIPKLFFITCLFSLCIVYGQEKKHPENIIFGKQIKAESVNPKNGYIRCVTTEYEKFLKKNNPKRMTTSEFEAWVNPLVNQYKTMKNISKPGGVITIPVVVHVIHSGQPIGVAPNITDAQVQSQIKVLNQDFRKMLGTPGGTNPAAADIEIEFVLALQASDGNPTNGIDRIDLCEDAWSTTDIDLKVKPNTIWDPTLYMNMWSVDISGNSILGYAQFPDASGLDGLGSSGGDANTDGVVSRYDVFGSLEDNDGTFLLTAPYNKGRTMTHEVGHWLGLRHIWGDGNGDEEANTPDCLATDYCADTPQAGWEHYTCGVFDTCPSSPGIDMPENYMDYTEDACMNIFTQNQKERMVTIINNAARRKTLISSTKNLPIELVANDAEVTLEPSCTKSFCNALTNQTTQRVTIYNRGTNNLLSATINYNINKENNLVYNWTGNLATNKYTTFDITLNSTSQGIINVSIAGANSTVDQRSTNNNASGTFFIPTIPSSYSFTNYVFTLQPDNFGSETSWDLKDASGNIVYQSDTYPDADPSLGDLITIPWKLKNNECYTFTINDSYDDGICCGGGNGYYNIKLEDGVTIVASGDSFTTAEKKYFKTTSSLGIADFETSTDIYLYPNPTKETLNILVPNDFGLPTSYIIYNSLGQTISKKKVSRETDLSINTSALSNGIYFVTVVKESAKQTLKFIKK</sequence>
<protein>
    <submittedName>
        <fullName evidence="11">Por secretion system C-terminal sorting domain-containing protein</fullName>
    </submittedName>
</protein>
<dbReference type="InterPro" id="IPR026444">
    <property type="entry name" value="Secre_tail"/>
</dbReference>
<evidence type="ECO:0000259" key="10">
    <source>
        <dbReference type="Pfam" id="PF18962"/>
    </source>
</evidence>
<keyword evidence="4" id="KW-0732">Signal</keyword>
<keyword evidence="3" id="KW-0479">Metal-binding</keyword>
<dbReference type="AlphaFoldDB" id="A0A1H9BYA3"/>
<dbReference type="EMBL" id="FOFZ01000001">
    <property type="protein sequence ID" value="SEP93368.1"/>
    <property type="molecule type" value="Genomic_DNA"/>
</dbReference>
<evidence type="ECO:0000313" key="12">
    <source>
        <dbReference type="Proteomes" id="UP000183658"/>
    </source>
</evidence>
<dbReference type="Gene3D" id="3.40.390.10">
    <property type="entry name" value="Collagenase (Catalytic Domain)"/>
    <property type="match status" value="1"/>
</dbReference>
<dbReference type="CDD" id="cd04275">
    <property type="entry name" value="ZnMc_pappalysin_like"/>
    <property type="match status" value="1"/>
</dbReference>
<feature type="domain" description="Peptidase M43 pregnancy-associated plasma-A" evidence="9">
    <location>
        <begin position="196"/>
        <end position="362"/>
    </location>
</feature>
<dbReference type="PANTHER" id="PTHR47466">
    <property type="match status" value="1"/>
</dbReference>
<evidence type="ECO:0000256" key="8">
    <source>
        <dbReference type="ARBA" id="ARBA00023157"/>
    </source>
</evidence>
<evidence type="ECO:0000256" key="2">
    <source>
        <dbReference type="ARBA" id="ARBA00022670"/>
    </source>
</evidence>
<dbReference type="GO" id="GO:0046872">
    <property type="term" value="F:metal ion binding"/>
    <property type="evidence" value="ECO:0007669"/>
    <property type="project" value="UniProtKB-KW"/>
</dbReference>
<dbReference type="InterPro" id="IPR024079">
    <property type="entry name" value="MetalloPept_cat_dom_sf"/>
</dbReference>
<keyword evidence="8" id="KW-1015">Disulfide bond</keyword>
<evidence type="ECO:0000256" key="1">
    <source>
        <dbReference type="ARBA" id="ARBA00008721"/>
    </source>
</evidence>
<dbReference type="InterPro" id="IPR008754">
    <property type="entry name" value="Peptidase_M43"/>
</dbReference>
<evidence type="ECO:0000256" key="6">
    <source>
        <dbReference type="ARBA" id="ARBA00022833"/>
    </source>
</evidence>
<gene>
    <name evidence="11" type="ORF">SAMN05444355_1017</name>
</gene>
<proteinExistence type="inferred from homology"/>
<evidence type="ECO:0000256" key="3">
    <source>
        <dbReference type="ARBA" id="ARBA00022723"/>
    </source>
</evidence>
<dbReference type="OrthoDB" id="6278496at2"/>
<evidence type="ECO:0000313" key="11">
    <source>
        <dbReference type="EMBL" id="SEP93368.1"/>
    </source>
</evidence>
<keyword evidence="5" id="KW-0378">Hydrolase</keyword>
<dbReference type="GO" id="GO:0008237">
    <property type="term" value="F:metallopeptidase activity"/>
    <property type="evidence" value="ECO:0007669"/>
    <property type="project" value="UniProtKB-KW"/>
</dbReference>
<dbReference type="NCBIfam" id="TIGR04183">
    <property type="entry name" value="Por_Secre_tail"/>
    <property type="match status" value="1"/>
</dbReference>
<keyword evidence="6" id="KW-0862">Zinc</keyword>
<reference evidence="12" key="1">
    <citation type="submission" date="2016-10" db="EMBL/GenBank/DDBJ databases">
        <authorList>
            <person name="Varghese N."/>
            <person name="Submissions S."/>
        </authorList>
    </citation>
    <scope>NUCLEOTIDE SEQUENCE [LARGE SCALE GENOMIC DNA]</scope>
    <source>
        <strain evidence="12">DSM 15719</strain>
    </source>
</reference>
<dbReference type="Pfam" id="PF18962">
    <property type="entry name" value="Por_Secre_tail"/>
    <property type="match status" value="1"/>
</dbReference>
<evidence type="ECO:0000259" key="9">
    <source>
        <dbReference type="Pfam" id="PF05572"/>
    </source>
</evidence>
<dbReference type="SUPFAM" id="SSF55486">
    <property type="entry name" value="Metalloproteases ('zincins'), catalytic domain"/>
    <property type="match status" value="1"/>
</dbReference>
<dbReference type="GO" id="GO:0006508">
    <property type="term" value="P:proteolysis"/>
    <property type="evidence" value="ECO:0007669"/>
    <property type="project" value="UniProtKB-KW"/>
</dbReference>
<evidence type="ECO:0000256" key="5">
    <source>
        <dbReference type="ARBA" id="ARBA00022801"/>
    </source>
</evidence>